<feature type="region of interest" description="Disordered" evidence="1">
    <location>
        <begin position="29"/>
        <end position="52"/>
    </location>
</feature>
<sequence length="179" mass="19922">MLGHYQNLCALLFLLCLAVASLSLHGVNKTMESSSDPVSSLLNRETETETDRSVYAQAQTHNETEDKCLRCLNGDPGSNAFWYDVLKAIPPAWRKLYYAPTEAIRKEAYAVCPNCIQKCELGKPHDACPDQQFHTSRGACHCKMMLGLCSQSEYEKCMEFCTCHVTSGAVDGARACQVW</sequence>
<feature type="compositionally biased region" description="Polar residues" evidence="1">
    <location>
        <begin position="30"/>
        <end position="43"/>
    </location>
</feature>
<gene>
    <name evidence="3" type="ORF">Cvel_16269</name>
</gene>
<organism evidence="3">
    <name type="scientific">Chromera velia CCMP2878</name>
    <dbReference type="NCBI Taxonomy" id="1169474"/>
    <lineage>
        <taxon>Eukaryota</taxon>
        <taxon>Sar</taxon>
        <taxon>Alveolata</taxon>
        <taxon>Colpodellida</taxon>
        <taxon>Chromeraceae</taxon>
        <taxon>Chromera</taxon>
    </lineage>
</organism>
<keyword evidence="2" id="KW-0732">Signal</keyword>
<dbReference type="EMBL" id="CDMZ01000270">
    <property type="protein sequence ID" value="CEM10657.1"/>
    <property type="molecule type" value="Genomic_DNA"/>
</dbReference>
<evidence type="ECO:0000256" key="1">
    <source>
        <dbReference type="SAM" id="MobiDB-lite"/>
    </source>
</evidence>
<dbReference type="VEuPathDB" id="CryptoDB:Cvel_16269"/>
<proteinExistence type="predicted"/>
<accession>A0A0G4FC11</accession>
<evidence type="ECO:0000313" key="3">
    <source>
        <dbReference type="EMBL" id="CEM10657.1"/>
    </source>
</evidence>
<evidence type="ECO:0000256" key="2">
    <source>
        <dbReference type="SAM" id="SignalP"/>
    </source>
</evidence>
<feature type="signal peptide" evidence="2">
    <location>
        <begin position="1"/>
        <end position="23"/>
    </location>
</feature>
<feature type="chain" id="PRO_5005188870" evidence="2">
    <location>
        <begin position="24"/>
        <end position="179"/>
    </location>
</feature>
<protein>
    <submittedName>
        <fullName evidence="3">Uncharacterized protein</fullName>
    </submittedName>
</protein>
<name>A0A0G4FC11_9ALVE</name>
<dbReference type="AlphaFoldDB" id="A0A0G4FC11"/>
<reference evidence="3" key="1">
    <citation type="submission" date="2014-11" db="EMBL/GenBank/DDBJ databases">
        <authorList>
            <person name="Otto D Thomas"/>
            <person name="Naeem Raeece"/>
        </authorList>
    </citation>
    <scope>NUCLEOTIDE SEQUENCE</scope>
</reference>